<name>A0A8J3ZJ13_9ACTN</name>
<feature type="signal peptide" evidence="1">
    <location>
        <begin position="1"/>
        <end position="34"/>
    </location>
</feature>
<evidence type="ECO:0000313" key="4">
    <source>
        <dbReference type="Proteomes" id="UP000612585"/>
    </source>
</evidence>
<keyword evidence="1" id="KW-0732">Signal</keyword>
<dbReference type="SUPFAM" id="SSF50370">
    <property type="entry name" value="Ricin B-like lectins"/>
    <property type="match status" value="1"/>
</dbReference>
<dbReference type="InterPro" id="IPR000772">
    <property type="entry name" value="Ricin_B_lectin"/>
</dbReference>
<accession>A0A8J3ZJ13</accession>
<feature type="chain" id="PRO_5035290102" description="Ricin B lectin domain-containing protein" evidence="1">
    <location>
        <begin position="35"/>
        <end position="183"/>
    </location>
</feature>
<dbReference type="AlphaFoldDB" id="A0A8J3ZJ13"/>
<proteinExistence type="predicted"/>
<dbReference type="Gene3D" id="2.80.10.50">
    <property type="match status" value="2"/>
</dbReference>
<dbReference type="CDD" id="cd00161">
    <property type="entry name" value="beta-trefoil_Ricin-like"/>
    <property type="match status" value="1"/>
</dbReference>
<evidence type="ECO:0000313" key="3">
    <source>
        <dbReference type="EMBL" id="GIJ62420.1"/>
    </source>
</evidence>
<protein>
    <recommendedName>
        <fullName evidence="2">Ricin B lectin domain-containing protein</fullName>
    </recommendedName>
</protein>
<evidence type="ECO:0000256" key="1">
    <source>
        <dbReference type="SAM" id="SignalP"/>
    </source>
</evidence>
<dbReference type="InterPro" id="IPR035992">
    <property type="entry name" value="Ricin_B-like_lectins"/>
</dbReference>
<reference evidence="3" key="1">
    <citation type="submission" date="2021-01" db="EMBL/GenBank/DDBJ databases">
        <title>Whole genome shotgun sequence of Virgisporangium aurantiacum NBRC 16421.</title>
        <authorList>
            <person name="Komaki H."/>
            <person name="Tamura T."/>
        </authorList>
    </citation>
    <scope>NUCLEOTIDE SEQUENCE</scope>
    <source>
        <strain evidence="3">NBRC 16421</strain>
    </source>
</reference>
<feature type="domain" description="Ricin B lectin" evidence="2">
    <location>
        <begin position="37"/>
        <end position="177"/>
    </location>
</feature>
<dbReference type="PROSITE" id="PS50231">
    <property type="entry name" value="RICIN_B_LECTIN"/>
    <property type="match status" value="1"/>
</dbReference>
<dbReference type="EMBL" id="BOPG01000078">
    <property type="protein sequence ID" value="GIJ62420.1"/>
    <property type="molecule type" value="Genomic_DNA"/>
</dbReference>
<sequence length="183" mass="20590">MHQTLRRARPLIMACLALLTAAIGGLALPTAAQASDEPAYYQIVNRYSDECLDVWGASTQHAANVGVWRCVGADNQLWYKESAGRFDNKDYFYIKARHTGMCLNVAYYGQANGSDVVQATCSNGTNEQWELVQVDDTSYYRLAARHSGKCLDKTASGDVVQWKCWGRYEEWQHWRFAYIGGTV</sequence>
<dbReference type="Proteomes" id="UP000612585">
    <property type="component" value="Unassembled WGS sequence"/>
</dbReference>
<evidence type="ECO:0000259" key="2">
    <source>
        <dbReference type="SMART" id="SM00458"/>
    </source>
</evidence>
<comment type="caution">
    <text evidence="3">The sequence shown here is derived from an EMBL/GenBank/DDBJ whole genome shotgun (WGS) entry which is preliminary data.</text>
</comment>
<organism evidence="3 4">
    <name type="scientific">Virgisporangium aurantiacum</name>
    <dbReference type="NCBI Taxonomy" id="175570"/>
    <lineage>
        <taxon>Bacteria</taxon>
        <taxon>Bacillati</taxon>
        <taxon>Actinomycetota</taxon>
        <taxon>Actinomycetes</taxon>
        <taxon>Micromonosporales</taxon>
        <taxon>Micromonosporaceae</taxon>
        <taxon>Virgisporangium</taxon>
    </lineage>
</organism>
<dbReference type="SMART" id="SM00458">
    <property type="entry name" value="RICIN"/>
    <property type="match status" value="1"/>
</dbReference>
<dbReference type="Pfam" id="PF00652">
    <property type="entry name" value="Ricin_B_lectin"/>
    <property type="match status" value="1"/>
</dbReference>
<keyword evidence="4" id="KW-1185">Reference proteome</keyword>
<gene>
    <name evidence="3" type="ORF">Vau01_099360</name>
</gene>